<dbReference type="OrthoDB" id="365981at2759"/>
<feature type="compositionally biased region" description="Basic and acidic residues" evidence="4">
    <location>
        <begin position="366"/>
        <end position="376"/>
    </location>
</feature>
<dbReference type="InParanoid" id="B0D630"/>
<evidence type="ECO:0000256" key="1">
    <source>
        <dbReference type="ARBA" id="ARBA00004123"/>
    </source>
</evidence>
<dbReference type="GeneID" id="6075040"/>
<organism evidence="8">
    <name type="scientific">Laccaria bicolor (strain S238N-H82 / ATCC MYA-4686)</name>
    <name type="common">Bicoloured deceiver</name>
    <name type="synonym">Laccaria laccata var. bicolor</name>
    <dbReference type="NCBI Taxonomy" id="486041"/>
    <lineage>
        <taxon>Eukaryota</taxon>
        <taxon>Fungi</taxon>
        <taxon>Dikarya</taxon>
        <taxon>Basidiomycota</taxon>
        <taxon>Agaricomycotina</taxon>
        <taxon>Agaricomycetes</taxon>
        <taxon>Agaricomycetidae</taxon>
        <taxon>Agaricales</taxon>
        <taxon>Agaricineae</taxon>
        <taxon>Hydnangiaceae</taxon>
        <taxon>Laccaria</taxon>
    </lineage>
</organism>
<dbReference type="STRING" id="486041.B0D630"/>
<dbReference type="GO" id="GO:0006270">
    <property type="term" value="P:DNA replication initiation"/>
    <property type="evidence" value="ECO:0007669"/>
    <property type="project" value="TreeGrafter"/>
</dbReference>
<dbReference type="InterPro" id="IPR048866">
    <property type="entry name" value="ORC5_lid"/>
</dbReference>
<keyword evidence="2" id="KW-0235">DNA replication</keyword>
<name>B0D630_LACBS</name>
<evidence type="ECO:0000313" key="8">
    <source>
        <dbReference type="Proteomes" id="UP000001194"/>
    </source>
</evidence>
<dbReference type="PANTHER" id="PTHR12705">
    <property type="entry name" value="ORIGIN RECOGNITION COMPLEX SUBUNIT 5"/>
    <property type="match status" value="1"/>
</dbReference>
<reference evidence="7 8" key="1">
    <citation type="journal article" date="2008" name="Nature">
        <title>The genome of Laccaria bicolor provides insights into mycorrhizal symbiosis.</title>
        <authorList>
            <person name="Martin F."/>
            <person name="Aerts A."/>
            <person name="Ahren D."/>
            <person name="Brun A."/>
            <person name="Danchin E.G.J."/>
            <person name="Duchaussoy F."/>
            <person name="Gibon J."/>
            <person name="Kohler A."/>
            <person name="Lindquist E."/>
            <person name="Pereda V."/>
            <person name="Salamov A."/>
            <person name="Shapiro H.J."/>
            <person name="Wuyts J."/>
            <person name="Blaudez D."/>
            <person name="Buee M."/>
            <person name="Brokstein P."/>
            <person name="Canbaeck B."/>
            <person name="Cohen D."/>
            <person name="Courty P.E."/>
            <person name="Coutinho P.M."/>
            <person name="Delaruelle C."/>
            <person name="Detter J.C."/>
            <person name="Deveau A."/>
            <person name="DiFazio S."/>
            <person name="Duplessis S."/>
            <person name="Fraissinet-Tachet L."/>
            <person name="Lucic E."/>
            <person name="Frey-Klett P."/>
            <person name="Fourrey C."/>
            <person name="Feussner I."/>
            <person name="Gay G."/>
            <person name="Grimwood J."/>
            <person name="Hoegger P.J."/>
            <person name="Jain P."/>
            <person name="Kilaru S."/>
            <person name="Labbe J."/>
            <person name="Lin Y.C."/>
            <person name="Legue V."/>
            <person name="Le Tacon F."/>
            <person name="Marmeisse R."/>
            <person name="Melayah D."/>
            <person name="Montanini B."/>
            <person name="Muratet M."/>
            <person name="Nehls U."/>
            <person name="Niculita-Hirzel H."/>
            <person name="Oudot-Le Secq M.P."/>
            <person name="Peter M."/>
            <person name="Quesneville H."/>
            <person name="Rajashekar B."/>
            <person name="Reich M."/>
            <person name="Rouhier N."/>
            <person name="Schmutz J."/>
            <person name="Yin T."/>
            <person name="Chalot M."/>
            <person name="Henrissat B."/>
            <person name="Kuees U."/>
            <person name="Lucas S."/>
            <person name="Van de Peer Y."/>
            <person name="Podila G.K."/>
            <person name="Polle A."/>
            <person name="Pukkila P.J."/>
            <person name="Richardson P.M."/>
            <person name="Rouze P."/>
            <person name="Sanders I.R."/>
            <person name="Stajich J.E."/>
            <person name="Tunlid A."/>
            <person name="Tuskan G."/>
            <person name="Grigoriev I.V."/>
        </authorList>
    </citation>
    <scope>NUCLEOTIDE SEQUENCE [LARGE SCALE GENOMIC DNA]</scope>
    <source>
        <strain evidence="8">S238N-H82 / ATCC MYA-4686</strain>
    </source>
</reference>
<feature type="region of interest" description="Disordered" evidence="4">
    <location>
        <begin position="366"/>
        <end position="392"/>
    </location>
</feature>
<keyword evidence="3" id="KW-0539">Nucleus</keyword>
<dbReference type="HOGENOM" id="CLU_022443_1_0_1"/>
<comment type="subcellular location">
    <subcellularLocation>
        <location evidence="1">Nucleus</location>
    </subcellularLocation>
</comment>
<evidence type="ECO:0000256" key="2">
    <source>
        <dbReference type="ARBA" id="ARBA00022705"/>
    </source>
</evidence>
<accession>B0D630</accession>
<dbReference type="Pfam" id="PF21639">
    <property type="entry name" value="ORC5_lid"/>
    <property type="match status" value="1"/>
</dbReference>
<dbReference type="Pfam" id="PF14630">
    <property type="entry name" value="ORC5_C"/>
    <property type="match status" value="1"/>
</dbReference>
<dbReference type="GO" id="GO:0003688">
    <property type="term" value="F:DNA replication origin binding"/>
    <property type="evidence" value="ECO:0007669"/>
    <property type="project" value="TreeGrafter"/>
</dbReference>
<protein>
    <submittedName>
        <fullName evidence="7">Predicted protein</fullName>
    </submittedName>
</protein>
<evidence type="ECO:0000256" key="4">
    <source>
        <dbReference type="SAM" id="MobiDB-lite"/>
    </source>
</evidence>
<evidence type="ECO:0000259" key="6">
    <source>
        <dbReference type="Pfam" id="PF21639"/>
    </source>
</evidence>
<evidence type="ECO:0000259" key="5">
    <source>
        <dbReference type="Pfam" id="PF14630"/>
    </source>
</evidence>
<sequence length="508" mass="56376">MDTTHPGYEDFTTQFSTLISTMPPPFMYINDADAIQTTVAVIDNVLNHLLSAPGPSKISYARADAIACFSARLLYESIINALASWTPQWEDGAVNWGADNGVRWNDTFDGFVHGLRAVHAYLGKGKKKEGDVRLVVVVERAERLIPELMVPLTRLAELARVDLCVVFVSEAPWETIRPPLGASPDPYFFDIPPPTKEDIVKHLISKYSSHPPLKPLYTHFITTLCDVCYPFTHDPHELAYIAAARWPGFVKPVLDANKRDMDLDADSDSEEAFQPPSEETRMRLSRLFNPSLSLALDALYPRLQNATDWAKANEPPPNLLDHPPTNLKTVVPSDEKDAGITSLPRLSKFILLASFLASTNPPKSDLRIFGRGLDEKKKRKRRASGKPTKTKGGVTKVAQRLLGPTSFTLDRMLAILGALLEENDVDSRIQGHASEFSIPGEETDMEISRVAVYAVVVELTSMRLLTRTSAVDRLDGPPTFKAAVGYEMALCLAKELDVSLADFFWEVM</sequence>
<dbReference type="GO" id="GO:0005664">
    <property type="term" value="C:nuclear origin of replication recognition complex"/>
    <property type="evidence" value="ECO:0007669"/>
    <property type="project" value="TreeGrafter"/>
</dbReference>
<dbReference type="KEGG" id="lbc:LACBIDRAFT_318137"/>
<dbReference type="EMBL" id="DS547098">
    <property type="protein sequence ID" value="EDR10129.1"/>
    <property type="molecule type" value="Genomic_DNA"/>
</dbReference>
<keyword evidence="8" id="KW-1185">Reference proteome</keyword>
<dbReference type="Proteomes" id="UP000001194">
    <property type="component" value="Unassembled WGS sequence"/>
</dbReference>
<feature type="region of interest" description="Disordered" evidence="4">
    <location>
        <begin position="310"/>
        <end position="332"/>
    </location>
</feature>
<feature type="domain" description="Origin recognition complex subunit 5 C-terminal" evidence="5">
    <location>
        <begin position="343"/>
        <end position="504"/>
    </location>
</feature>
<dbReference type="AlphaFoldDB" id="B0D630"/>
<dbReference type="InterPro" id="IPR047088">
    <property type="entry name" value="ORC5_C"/>
</dbReference>
<evidence type="ECO:0000313" key="7">
    <source>
        <dbReference type="EMBL" id="EDR10129.1"/>
    </source>
</evidence>
<gene>
    <name evidence="7" type="ORF">LACBIDRAFT_318137</name>
</gene>
<proteinExistence type="predicted"/>
<dbReference type="InterPro" id="IPR020796">
    <property type="entry name" value="ORC5"/>
</dbReference>
<feature type="domain" description="ORC5 lid" evidence="6">
    <location>
        <begin position="217"/>
        <end position="264"/>
    </location>
</feature>
<dbReference type="RefSeq" id="XP_001879514.1">
    <property type="nucleotide sequence ID" value="XM_001879479.1"/>
</dbReference>
<dbReference type="PANTHER" id="PTHR12705:SF0">
    <property type="entry name" value="ORIGIN RECOGNITION COMPLEX SUBUNIT 5"/>
    <property type="match status" value="1"/>
</dbReference>
<evidence type="ECO:0000256" key="3">
    <source>
        <dbReference type="ARBA" id="ARBA00023242"/>
    </source>
</evidence>